<dbReference type="PROSITE" id="PS50075">
    <property type="entry name" value="CARRIER"/>
    <property type="match status" value="2"/>
</dbReference>
<dbReference type="InterPro" id="IPR049552">
    <property type="entry name" value="PKS_DH_N"/>
</dbReference>
<feature type="region of interest" description="C-terminal hotdog fold" evidence="4">
    <location>
        <begin position="1169"/>
        <end position="1314"/>
    </location>
</feature>
<feature type="domain" description="Ketosynthase family 3 (KS3)" evidence="7">
    <location>
        <begin position="117"/>
        <end position="542"/>
    </location>
</feature>
<dbReference type="SUPFAM" id="SSF53474">
    <property type="entry name" value="alpha/beta-Hydrolases"/>
    <property type="match status" value="1"/>
</dbReference>
<dbReference type="InterPro" id="IPR016036">
    <property type="entry name" value="Malonyl_transacylase_ACP-bd"/>
</dbReference>
<dbReference type="Gene3D" id="3.30.70.250">
    <property type="entry name" value="Malonyl-CoA ACP transacylase, ACP-binding"/>
    <property type="match status" value="1"/>
</dbReference>
<feature type="active site" description="Proton donor; for dehydratase activity" evidence="4">
    <location>
        <position position="1230"/>
    </location>
</feature>
<dbReference type="PROSITE" id="PS52004">
    <property type="entry name" value="KS3_2"/>
    <property type="match status" value="1"/>
</dbReference>
<dbReference type="Gene3D" id="3.40.47.10">
    <property type="match status" value="1"/>
</dbReference>
<dbReference type="SUPFAM" id="SSF51735">
    <property type="entry name" value="NAD(P)-binding Rossmann-fold domains"/>
    <property type="match status" value="2"/>
</dbReference>
<dbReference type="InterPro" id="IPR009081">
    <property type="entry name" value="PP-bd_ACP"/>
</dbReference>
<dbReference type="Gene3D" id="3.40.366.10">
    <property type="entry name" value="Malonyl-Coenzyme A Acyl Carrier Protein, domain 2"/>
    <property type="match status" value="1"/>
</dbReference>
<dbReference type="SUPFAM" id="SSF52151">
    <property type="entry name" value="FabD/lysophospholipase-like"/>
    <property type="match status" value="1"/>
</dbReference>
<dbReference type="Pfam" id="PF14765">
    <property type="entry name" value="PS-DH"/>
    <property type="match status" value="1"/>
</dbReference>
<dbReference type="Pfam" id="PF00975">
    <property type="entry name" value="Thioesterase"/>
    <property type="match status" value="1"/>
</dbReference>
<dbReference type="SMART" id="SM01294">
    <property type="entry name" value="PKS_PP_betabranch"/>
    <property type="match status" value="1"/>
</dbReference>
<feature type="domain" description="Carrier" evidence="6">
    <location>
        <begin position="1782"/>
        <end position="1859"/>
    </location>
</feature>
<dbReference type="SMART" id="SM00827">
    <property type="entry name" value="PKS_AT"/>
    <property type="match status" value="1"/>
</dbReference>
<dbReference type="InterPro" id="IPR018201">
    <property type="entry name" value="Ketoacyl_synth_AS"/>
</dbReference>
<feature type="region of interest" description="N-terminal hotdog fold" evidence="4">
    <location>
        <begin position="1027"/>
        <end position="1151"/>
    </location>
</feature>
<dbReference type="InterPro" id="IPR020807">
    <property type="entry name" value="PKS_DH"/>
</dbReference>
<feature type="active site" description="Proton acceptor; for dehydratase activity" evidence="4">
    <location>
        <position position="1060"/>
    </location>
</feature>
<dbReference type="InterPro" id="IPR032821">
    <property type="entry name" value="PKS_assoc"/>
</dbReference>
<name>A0ABP6TA11_9ACTN</name>
<dbReference type="SMART" id="SM00825">
    <property type="entry name" value="PKS_KS"/>
    <property type="match status" value="1"/>
</dbReference>
<dbReference type="Gene3D" id="3.40.50.720">
    <property type="entry name" value="NAD(P)-binding Rossmann-like Domain"/>
    <property type="match status" value="1"/>
</dbReference>
<evidence type="ECO:0000256" key="3">
    <source>
        <dbReference type="ARBA" id="ARBA00022679"/>
    </source>
</evidence>
<dbReference type="InterPro" id="IPR057326">
    <property type="entry name" value="KR_dom"/>
</dbReference>
<dbReference type="RefSeq" id="WP_345732731.1">
    <property type="nucleotide sequence ID" value="NZ_BAAAYN010000053.1"/>
</dbReference>
<dbReference type="InterPro" id="IPR016039">
    <property type="entry name" value="Thiolase-like"/>
</dbReference>
<evidence type="ECO:0000259" key="7">
    <source>
        <dbReference type="PROSITE" id="PS52004"/>
    </source>
</evidence>
<dbReference type="CDD" id="cd08955">
    <property type="entry name" value="KR_2_FAS_SDR_x"/>
    <property type="match status" value="1"/>
</dbReference>
<protein>
    <submittedName>
        <fullName evidence="9">Type I polyketide synthase</fullName>
    </submittedName>
</protein>
<dbReference type="CDD" id="cd00833">
    <property type="entry name" value="PKS"/>
    <property type="match status" value="1"/>
</dbReference>
<evidence type="ECO:0000313" key="9">
    <source>
        <dbReference type="EMBL" id="GAA3396125.1"/>
    </source>
</evidence>
<dbReference type="InterPro" id="IPR049900">
    <property type="entry name" value="PKS_mFAS_DH"/>
</dbReference>
<dbReference type="Gene3D" id="3.10.129.110">
    <property type="entry name" value="Polyketide synthase dehydratase"/>
    <property type="match status" value="1"/>
</dbReference>
<dbReference type="Pfam" id="PF00109">
    <property type="entry name" value="ketoacyl-synt"/>
    <property type="match status" value="1"/>
</dbReference>
<evidence type="ECO:0000256" key="5">
    <source>
        <dbReference type="SAM" id="MobiDB-lite"/>
    </source>
</evidence>
<dbReference type="Gene3D" id="1.10.1200.10">
    <property type="entry name" value="ACP-like"/>
    <property type="match status" value="2"/>
</dbReference>
<dbReference type="SUPFAM" id="SSF55048">
    <property type="entry name" value="Probable ACP-binding domain of malonyl-CoA ACP transacylase"/>
    <property type="match status" value="1"/>
</dbReference>
<dbReference type="PROSITE" id="PS52019">
    <property type="entry name" value="PKS_MFAS_DH"/>
    <property type="match status" value="1"/>
</dbReference>
<dbReference type="InterPro" id="IPR036736">
    <property type="entry name" value="ACP-like_sf"/>
</dbReference>
<proteinExistence type="predicted"/>
<dbReference type="PANTHER" id="PTHR43775:SF37">
    <property type="entry name" value="SI:DKEY-61P9.11"/>
    <property type="match status" value="1"/>
</dbReference>
<organism evidence="9 10">
    <name type="scientific">Cryptosporangium minutisporangium</name>
    <dbReference type="NCBI Taxonomy" id="113569"/>
    <lineage>
        <taxon>Bacteria</taxon>
        <taxon>Bacillati</taxon>
        <taxon>Actinomycetota</taxon>
        <taxon>Actinomycetes</taxon>
        <taxon>Cryptosporangiales</taxon>
        <taxon>Cryptosporangiaceae</taxon>
        <taxon>Cryptosporangium</taxon>
    </lineage>
</organism>
<evidence type="ECO:0000313" key="10">
    <source>
        <dbReference type="Proteomes" id="UP001501676"/>
    </source>
</evidence>
<dbReference type="Pfam" id="PF00698">
    <property type="entry name" value="Acyl_transf_1"/>
    <property type="match status" value="1"/>
</dbReference>
<dbReference type="PANTHER" id="PTHR43775">
    <property type="entry name" value="FATTY ACID SYNTHASE"/>
    <property type="match status" value="1"/>
</dbReference>
<dbReference type="InterPro" id="IPR050091">
    <property type="entry name" value="PKS_NRPS_Biosynth_Enz"/>
</dbReference>
<dbReference type="SUPFAM" id="SSF47336">
    <property type="entry name" value="ACP-like"/>
    <property type="match status" value="2"/>
</dbReference>
<gene>
    <name evidence="9" type="ORF">GCM10020369_71680</name>
</gene>
<dbReference type="SMART" id="SM00823">
    <property type="entry name" value="PKS_PP"/>
    <property type="match status" value="2"/>
</dbReference>
<dbReference type="InterPro" id="IPR016035">
    <property type="entry name" value="Acyl_Trfase/lysoPLipase"/>
</dbReference>
<dbReference type="Pfam" id="PF21089">
    <property type="entry name" value="PKS_DH_N"/>
    <property type="match status" value="1"/>
</dbReference>
<sequence length="2224" mass="234337">MNAGAPLNEGELAEWLVARIAAATGADPADIDRHHPLGELGLSSRDSVAIIGELERILSRPLSPTLVWEFPTIALLAGGLASGASVSNSASPSVATAAGSPVRGAAGEPVTGRPDPGDPIAIVGIGCRFPGDVRTPAEFWELLAEGRSGVREVPEDRWDQFSDGSAADEAVLAKTTRWGGFLADVTGFDAEFFGITPREAELMDPQQRLLLEVAWEALEHAGVAPETLRGTATGVFVGASGTEYGHLTGASLDTIDAWTATGSALSIISNRLSYLLDLRGPSVTLDTACSSSLVAVHQACQSLRSGESDVALAGGVNLLLSPSVTVTFDEAGALAPDGRCKTFDADADGIARGEGCGVVVLKRLSSARRDGDRVLAVIRGSGVNSDGRSNGLTAPNPVAQTELLRRVYATTGISPTEIDYVEAHGTGTLLGDPIEAQALGATLGAGREPDRPLLIGSVKTNLGHLEAAAGVAGLAKVVLAMAHNRIPASLHYTAPNPHIPFEDFRLAVAAGSRPWPRYAGVARAGVSAFGFGGTNAHIVLEEYPAAPPPRTKRRGAADTAPLTVLPLSAPNPDRLRASAAHLADWLESPAGRQARPAEVAATLAHHRSQARTRAAVVVRAGAPGNDTAEPSADAMVEALRHLAAGEEWPGVVTGPARPVTRAKGPVWVFSGYGSHWAGMGQRLYREEPVFADAVRALDPAFRTHAGFSLTALVENGEKPRDLAVIQIATFGIQLALTAVWRAHGVEPAAVIGHSMGEITAAVVAGALSAEDGVRVITLRSRLMVEGALRILSDGGDLGGTAVVELTAAEVDALASRFPGLGVAVYASPTQCTVAGDSAQLAELVAHVESLGRTARVIDVKGAAHSPIIDGILDEFRAGLAGLSSRAPEVPVYGTVLPDPRAVPAFDPEYWAANVRRSVRFTQAVAAAAADGHTVFVEISPHPIATVPTGQTLETAGVGDPVLAWTLRRDTDDVVTFATNVATLHAHGVPIDLRIPPARLVDLPTTRWRHRRHWVPSRPRRAVPAGVHPLLGVHVEQPGQPAKHLFRGEVGTEAVGWLADHRVHGVVVLPGAAFAELALAAAATAFGVPAARVSLTDLELQQILPLGPSTEVTTALTVSGPGVGTIEVWGRSAANEWIRYATASVATTDSPLADPGSVRADGEAVDLYTRFPLAGQSYGPAFRGVVDAALVGASPADSAAPAAGARAAARVVLPEAAGNAAGYHAHPAQLDALLQTLAVAALAYDVPDDTIYLPAGLGALRLTGPLPTEVRAEVTLVPQGETGALGTVLVRDGDGTLVAEIRDVYLRRADRGSVPVPLAEKLFEAAWEPAELAASDPESSKEKAGRWLVLGTGDRADRVSVLLADAGQQVVRGTDLDPEVTDVLVVAAPTPGDEPARTDVEQHVLMVARAAQMLSDVTSAPRLWTATTGAAAVADGEVPEPGSAAVRALIRVLGVEHPELTATLVDADSAEALVTELLVRAPDTEIARRGDCRWVARLTRVELPEPTDRPLVRPGGYVISGGLGGLGLLLTEWLAERGARRIVLNSRRGTAPPDVAATLERLRLGGTEVEVVAGDVAEPGVAEELVAAATSGDLPLYGVVHAAGTLADQAVLTLDAQTLRTVWTPKVTGAWRLHEVTTSADLDWFLVYSSAAGLLGSPGQASYATANAWLDAFVEWRRAQGLPATSIQWGAWAQVGGAKDTTNALLEPITPAEGMEALAAVLGSGRAVTGVTRLNAAQVLALFPRVGQIPFFAHAMAELSVVDEPAVADWAGVDAIKALPPDDAWSALIDRLLTRVGGIMGYRPDDLDPDTPLTELGLDSLMAVRAKNAVEADFSVQLPVRLLLQGASLDDFVRHIGTEIGLPERAAREPKRKVLAGRDHTERMVRGFVQEVVGREDISMDEVFPGDRAAAERLRELVLTRAPDLPHDADTLFATPTIAAMADLVRPYYENSASPLRVLRAEGSRRPIFLGHPAGGPSSVYQELVSLLHPDQPAYGLERIDELTTIEAKAARYIELVREVQPHGPYQLGGWSLGGCVAYEMAQQLRAADEEVAFVALIDTIVPLPPEPGKSEQELITDRLMVFLNYLRDIYDIEVDIPYDELFELDDIAQTDLLMKLMADAGLGMSKGILQHQRDSYLDMRVAERYRIQPYDGRVILYRATEPADVIAAQDPRYLRTDEALGFDEWCSNLEVVPLPGDHLSLIDRPNLDVLASHLDGVLAEESDR</sequence>
<dbReference type="SUPFAM" id="SSF53901">
    <property type="entry name" value="Thiolase-like"/>
    <property type="match status" value="1"/>
</dbReference>
<dbReference type="Proteomes" id="UP001501676">
    <property type="component" value="Unassembled WGS sequence"/>
</dbReference>
<dbReference type="SMART" id="SM00822">
    <property type="entry name" value="PKS_KR"/>
    <property type="match status" value="1"/>
</dbReference>
<dbReference type="SMART" id="SM00826">
    <property type="entry name" value="PKS_DH"/>
    <property type="match status" value="1"/>
</dbReference>
<dbReference type="Pfam" id="PF08659">
    <property type="entry name" value="KR"/>
    <property type="match status" value="1"/>
</dbReference>
<feature type="domain" description="Carrier" evidence="6">
    <location>
        <begin position="7"/>
        <end position="84"/>
    </location>
</feature>
<dbReference type="InterPro" id="IPR001031">
    <property type="entry name" value="Thioesterase"/>
</dbReference>
<keyword evidence="2" id="KW-0597">Phosphoprotein</keyword>
<dbReference type="Gene3D" id="3.40.50.1820">
    <property type="entry name" value="alpha/beta hydrolase"/>
    <property type="match status" value="1"/>
</dbReference>
<dbReference type="EMBL" id="BAAAYN010000053">
    <property type="protein sequence ID" value="GAA3396125.1"/>
    <property type="molecule type" value="Genomic_DNA"/>
</dbReference>
<keyword evidence="1" id="KW-0596">Phosphopantetheine</keyword>
<dbReference type="InterPro" id="IPR014031">
    <property type="entry name" value="Ketoacyl_synth_C"/>
</dbReference>
<feature type="region of interest" description="Disordered" evidence="5">
    <location>
        <begin position="88"/>
        <end position="117"/>
    </location>
</feature>
<accession>A0ABP6TA11</accession>
<evidence type="ECO:0000256" key="4">
    <source>
        <dbReference type="PROSITE-ProRule" id="PRU01363"/>
    </source>
</evidence>
<dbReference type="InterPro" id="IPR001227">
    <property type="entry name" value="Ac_transferase_dom_sf"/>
</dbReference>
<dbReference type="InterPro" id="IPR049551">
    <property type="entry name" value="PKS_DH_C"/>
</dbReference>
<dbReference type="InterPro" id="IPR020841">
    <property type="entry name" value="PKS_Beta-ketoAc_synthase_dom"/>
</dbReference>
<evidence type="ECO:0000256" key="1">
    <source>
        <dbReference type="ARBA" id="ARBA00022450"/>
    </source>
</evidence>
<dbReference type="InterPro" id="IPR042104">
    <property type="entry name" value="PKS_dehydratase_sf"/>
</dbReference>
<dbReference type="InterPro" id="IPR013968">
    <property type="entry name" value="PKS_KR"/>
</dbReference>
<evidence type="ECO:0000259" key="8">
    <source>
        <dbReference type="PROSITE" id="PS52019"/>
    </source>
</evidence>
<comment type="caution">
    <text evidence="9">The sequence shown here is derived from an EMBL/GenBank/DDBJ whole genome shotgun (WGS) entry which is preliminary data.</text>
</comment>
<dbReference type="InterPro" id="IPR029058">
    <property type="entry name" value="AB_hydrolase_fold"/>
</dbReference>
<reference evidence="10" key="1">
    <citation type="journal article" date="2019" name="Int. J. Syst. Evol. Microbiol.">
        <title>The Global Catalogue of Microorganisms (GCM) 10K type strain sequencing project: providing services to taxonomists for standard genome sequencing and annotation.</title>
        <authorList>
            <consortium name="The Broad Institute Genomics Platform"/>
            <consortium name="The Broad Institute Genome Sequencing Center for Infectious Disease"/>
            <person name="Wu L."/>
            <person name="Ma J."/>
        </authorList>
    </citation>
    <scope>NUCLEOTIDE SEQUENCE [LARGE SCALE GENOMIC DNA]</scope>
    <source>
        <strain evidence="10">JCM 9458</strain>
    </source>
</reference>
<dbReference type="Pfam" id="PF02801">
    <property type="entry name" value="Ketoacyl-synt_C"/>
    <property type="match status" value="1"/>
</dbReference>
<dbReference type="Pfam" id="PF00550">
    <property type="entry name" value="PP-binding"/>
    <property type="match status" value="2"/>
</dbReference>
<dbReference type="Pfam" id="PF16197">
    <property type="entry name" value="KAsynt_C_assoc"/>
    <property type="match status" value="1"/>
</dbReference>
<dbReference type="InterPro" id="IPR014043">
    <property type="entry name" value="Acyl_transferase_dom"/>
</dbReference>
<dbReference type="InterPro" id="IPR020806">
    <property type="entry name" value="PKS_PP-bd"/>
</dbReference>
<keyword evidence="3" id="KW-0808">Transferase</keyword>
<feature type="domain" description="PKS/mFAS DH" evidence="8">
    <location>
        <begin position="1027"/>
        <end position="1314"/>
    </location>
</feature>
<dbReference type="PROSITE" id="PS00606">
    <property type="entry name" value="KS3_1"/>
    <property type="match status" value="1"/>
</dbReference>
<dbReference type="InterPro" id="IPR014030">
    <property type="entry name" value="Ketoacyl_synth_N"/>
</dbReference>
<dbReference type="InterPro" id="IPR036291">
    <property type="entry name" value="NAD(P)-bd_dom_sf"/>
</dbReference>
<keyword evidence="10" id="KW-1185">Reference proteome</keyword>
<evidence type="ECO:0000259" key="6">
    <source>
        <dbReference type="PROSITE" id="PS50075"/>
    </source>
</evidence>
<evidence type="ECO:0000256" key="2">
    <source>
        <dbReference type="ARBA" id="ARBA00022553"/>
    </source>
</evidence>
<feature type="compositionally biased region" description="Low complexity" evidence="5">
    <location>
        <begin position="88"/>
        <end position="98"/>
    </location>
</feature>